<name>A5E6Q6_LODEL</name>
<dbReference type="OrthoDB" id="376826at2759"/>
<feature type="compositionally biased region" description="Low complexity" evidence="1">
    <location>
        <begin position="21"/>
        <end position="39"/>
    </location>
</feature>
<dbReference type="InParanoid" id="A5E6Q6"/>
<feature type="region of interest" description="Disordered" evidence="1">
    <location>
        <begin position="1"/>
        <end position="42"/>
    </location>
</feature>
<dbReference type="Proteomes" id="UP000001996">
    <property type="component" value="Unassembled WGS sequence"/>
</dbReference>
<organism evidence="2 3">
    <name type="scientific">Lodderomyces elongisporus (strain ATCC 11503 / CBS 2605 / JCM 1781 / NBRC 1676 / NRRL YB-4239)</name>
    <name type="common">Yeast</name>
    <name type="synonym">Saccharomyces elongisporus</name>
    <dbReference type="NCBI Taxonomy" id="379508"/>
    <lineage>
        <taxon>Eukaryota</taxon>
        <taxon>Fungi</taxon>
        <taxon>Dikarya</taxon>
        <taxon>Ascomycota</taxon>
        <taxon>Saccharomycotina</taxon>
        <taxon>Pichiomycetes</taxon>
        <taxon>Debaryomycetaceae</taxon>
        <taxon>Candida/Lodderomyces clade</taxon>
        <taxon>Lodderomyces</taxon>
    </lineage>
</organism>
<reference evidence="2 3" key="1">
    <citation type="journal article" date="2009" name="Nature">
        <title>Evolution of pathogenicity and sexual reproduction in eight Candida genomes.</title>
        <authorList>
            <person name="Butler G."/>
            <person name="Rasmussen M.D."/>
            <person name="Lin M.F."/>
            <person name="Santos M.A."/>
            <person name="Sakthikumar S."/>
            <person name="Munro C.A."/>
            <person name="Rheinbay E."/>
            <person name="Grabherr M."/>
            <person name="Forche A."/>
            <person name="Reedy J.L."/>
            <person name="Agrafioti I."/>
            <person name="Arnaud M.B."/>
            <person name="Bates S."/>
            <person name="Brown A.J."/>
            <person name="Brunke S."/>
            <person name="Costanzo M.C."/>
            <person name="Fitzpatrick D.A."/>
            <person name="de Groot P.W."/>
            <person name="Harris D."/>
            <person name="Hoyer L.L."/>
            <person name="Hube B."/>
            <person name="Klis F.M."/>
            <person name="Kodira C."/>
            <person name="Lennard N."/>
            <person name="Logue M.E."/>
            <person name="Martin R."/>
            <person name="Neiman A.M."/>
            <person name="Nikolaou E."/>
            <person name="Quail M.A."/>
            <person name="Quinn J."/>
            <person name="Santos M.C."/>
            <person name="Schmitzberger F.F."/>
            <person name="Sherlock G."/>
            <person name="Shah P."/>
            <person name="Silverstein K.A."/>
            <person name="Skrzypek M.S."/>
            <person name="Soll D."/>
            <person name="Staggs R."/>
            <person name="Stansfield I."/>
            <person name="Stumpf M.P."/>
            <person name="Sudbery P.E."/>
            <person name="Srikantha T."/>
            <person name="Zeng Q."/>
            <person name="Berman J."/>
            <person name="Berriman M."/>
            <person name="Heitman J."/>
            <person name="Gow N.A."/>
            <person name="Lorenz M.C."/>
            <person name="Birren B.W."/>
            <person name="Kellis M."/>
            <person name="Cuomo C.A."/>
        </authorList>
    </citation>
    <scope>NUCLEOTIDE SEQUENCE [LARGE SCALE GENOMIC DNA]</scope>
    <source>
        <strain evidence="3">ATCC 11503 / BCRC 21390 / CBS 2605 / JCM 1781 / NBRC 1676 / NRRL YB-4239</strain>
    </source>
</reference>
<keyword evidence="3" id="KW-1185">Reference proteome</keyword>
<evidence type="ECO:0000313" key="2">
    <source>
        <dbReference type="EMBL" id="EDK47114.1"/>
    </source>
</evidence>
<sequence length="293" mass="32274">MTNTEDTSASHRSKANGTAHSPNTPNSPNSPNSPRESNPTQVAQLISPPKLLTPSHLRNYPLVKTGADAIHWVPGGDIVLNTSKNTVHFIRSFQPFKYVIETSDRLSNSMLDTLDNWVPTLQTIESRDITDPVTVPVIAAVDSLQHKLQDVNATVNRTIVEPMNKNVIEPTVTKLADAKQGFQHMIYKEEITVEEIAASQANPNANLENENGENGEIDENGENSEDSGNITSEHYAKPKETNAQDAHTNEFARTFKLMGNLISREGKSDVKEKDKDKEKDIDAGRANGKEKAK</sequence>
<accession>A5E6Q6</accession>
<dbReference type="Pfam" id="PF17316">
    <property type="entry name" value="Perilipin_2"/>
    <property type="match status" value="1"/>
</dbReference>
<dbReference type="GeneID" id="5230605"/>
<dbReference type="HOGENOM" id="CLU_089353_0_0_1"/>
<proteinExistence type="predicted"/>
<dbReference type="KEGG" id="lel:PVL30_002391"/>
<feature type="compositionally biased region" description="Acidic residues" evidence="1">
    <location>
        <begin position="210"/>
        <end position="225"/>
    </location>
</feature>
<evidence type="ECO:0000313" key="3">
    <source>
        <dbReference type="Proteomes" id="UP000001996"/>
    </source>
</evidence>
<feature type="region of interest" description="Disordered" evidence="1">
    <location>
        <begin position="263"/>
        <end position="293"/>
    </location>
</feature>
<feature type="region of interest" description="Disordered" evidence="1">
    <location>
        <begin position="199"/>
        <end position="251"/>
    </location>
</feature>
<evidence type="ECO:0000256" key="1">
    <source>
        <dbReference type="SAM" id="MobiDB-lite"/>
    </source>
</evidence>
<dbReference type="AlphaFoldDB" id="A5E6Q6"/>
<feature type="compositionally biased region" description="Basic and acidic residues" evidence="1">
    <location>
        <begin position="264"/>
        <end position="293"/>
    </location>
</feature>
<feature type="compositionally biased region" description="Basic and acidic residues" evidence="1">
    <location>
        <begin position="234"/>
        <end position="250"/>
    </location>
</feature>
<protein>
    <submittedName>
        <fullName evidence="2">Uncharacterized protein</fullName>
    </submittedName>
</protein>
<dbReference type="VEuPathDB" id="FungiDB:LELG_05295"/>
<gene>
    <name evidence="2" type="ORF">LELG_05295</name>
</gene>
<dbReference type="EMBL" id="CH981532">
    <property type="protein sequence ID" value="EDK47114.1"/>
    <property type="molecule type" value="Genomic_DNA"/>
</dbReference>